<dbReference type="PANTHER" id="PTHR45138">
    <property type="entry name" value="REGULATORY COMPONENTS OF SENSORY TRANSDUCTION SYSTEM"/>
    <property type="match status" value="1"/>
</dbReference>
<reference evidence="7 8" key="1">
    <citation type="submission" date="2019-03" db="EMBL/GenBank/DDBJ databases">
        <title>Genomic Encyclopedia of Type Strains, Phase IV (KMG-IV): sequencing the most valuable type-strain genomes for metagenomic binning, comparative biology and taxonomic classification.</title>
        <authorList>
            <person name="Goeker M."/>
        </authorList>
    </citation>
    <scope>NUCLEOTIDE SEQUENCE [LARGE SCALE GENOMIC DNA]</scope>
    <source>
        <strain evidence="7 8">DSM 103792</strain>
    </source>
</reference>
<dbReference type="NCBIfam" id="TIGR00229">
    <property type="entry name" value="sensory_box"/>
    <property type="match status" value="1"/>
</dbReference>
<feature type="domain" description="PAS" evidence="5">
    <location>
        <begin position="8"/>
        <end position="59"/>
    </location>
</feature>
<dbReference type="InterPro" id="IPR000014">
    <property type="entry name" value="PAS"/>
</dbReference>
<comment type="caution">
    <text evidence="7">The sequence shown here is derived from an EMBL/GenBank/DDBJ whole genome shotgun (WGS) entry which is preliminary data.</text>
</comment>
<dbReference type="PROSITE" id="PS50887">
    <property type="entry name" value="GGDEF"/>
    <property type="match status" value="1"/>
</dbReference>
<dbReference type="SUPFAM" id="SSF55073">
    <property type="entry name" value="Nucleotide cyclase"/>
    <property type="match status" value="1"/>
</dbReference>
<gene>
    <name evidence="7" type="ORF">EV696_10342</name>
</gene>
<dbReference type="OrthoDB" id="9812260at2"/>
<dbReference type="Gene3D" id="3.30.70.270">
    <property type="match status" value="1"/>
</dbReference>
<dbReference type="GO" id="GO:0006355">
    <property type="term" value="P:regulation of DNA-templated transcription"/>
    <property type="evidence" value="ECO:0007669"/>
    <property type="project" value="InterPro"/>
</dbReference>
<name>A0A4R6V0Z4_9GAMM</name>
<dbReference type="RefSeq" id="WP_133588197.1">
    <property type="nucleotide sequence ID" value="NZ_CP037953.1"/>
</dbReference>
<evidence type="ECO:0000256" key="1">
    <source>
        <dbReference type="ARBA" id="ARBA00001946"/>
    </source>
</evidence>
<dbReference type="Gene3D" id="3.30.450.20">
    <property type="entry name" value="PAS domain"/>
    <property type="match status" value="1"/>
</dbReference>
<proteinExistence type="predicted"/>
<dbReference type="SMART" id="SM00267">
    <property type="entry name" value="GGDEF"/>
    <property type="match status" value="1"/>
</dbReference>
<dbReference type="CDD" id="cd01949">
    <property type="entry name" value="GGDEF"/>
    <property type="match status" value="1"/>
</dbReference>
<dbReference type="AlphaFoldDB" id="A0A4R6V0Z4"/>
<evidence type="ECO:0000256" key="2">
    <source>
        <dbReference type="ARBA" id="ARBA00004533"/>
    </source>
</evidence>
<dbReference type="InterPro" id="IPR013767">
    <property type="entry name" value="PAS_fold"/>
</dbReference>
<evidence type="ECO:0000256" key="3">
    <source>
        <dbReference type="ARBA" id="ARBA00012528"/>
    </source>
</evidence>
<accession>A0A4R6V0Z4</accession>
<evidence type="ECO:0000256" key="4">
    <source>
        <dbReference type="ARBA" id="ARBA00034247"/>
    </source>
</evidence>
<dbReference type="PROSITE" id="PS50112">
    <property type="entry name" value="PAS"/>
    <property type="match status" value="1"/>
</dbReference>
<dbReference type="CDD" id="cd00130">
    <property type="entry name" value="PAS"/>
    <property type="match status" value="1"/>
</dbReference>
<dbReference type="GO" id="GO:0005886">
    <property type="term" value="C:plasma membrane"/>
    <property type="evidence" value="ECO:0007669"/>
    <property type="project" value="UniProtKB-SubCell"/>
</dbReference>
<dbReference type="GO" id="GO:0052621">
    <property type="term" value="F:diguanylate cyclase activity"/>
    <property type="evidence" value="ECO:0007669"/>
    <property type="project" value="UniProtKB-EC"/>
</dbReference>
<dbReference type="Pfam" id="PF00989">
    <property type="entry name" value="PAS"/>
    <property type="match status" value="1"/>
</dbReference>
<dbReference type="InterPro" id="IPR043128">
    <property type="entry name" value="Rev_trsase/Diguanyl_cyclase"/>
</dbReference>
<dbReference type="InterPro" id="IPR029787">
    <property type="entry name" value="Nucleotide_cyclase"/>
</dbReference>
<dbReference type="EMBL" id="SNYM01000003">
    <property type="protein sequence ID" value="TDQ49674.1"/>
    <property type="molecule type" value="Genomic_DNA"/>
</dbReference>
<feature type="domain" description="GGDEF" evidence="6">
    <location>
        <begin position="184"/>
        <end position="317"/>
    </location>
</feature>
<evidence type="ECO:0000259" key="6">
    <source>
        <dbReference type="PROSITE" id="PS50887"/>
    </source>
</evidence>
<dbReference type="Pfam" id="PF00990">
    <property type="entry name" value="GGDEF"/>
    <property type="match status" value="1"/>
</dbReference>
<dbReference type="PANTHER" id="PTHR45138:SF9">
    <property type="entry name" value="DIGUANYLATE CYCLASE DGCM-RELATED"/>
    <property type="match status" value="1"/>
</dbReference>
<dbReference type="Proteomes" id="UP000295375">
    <property type="component" value="Unassembled WGS sequence"/>
</dbReference>
<dbReference type="GO" id="GO:1902201">
    <property type="term" value="P:negative regulation of bacterial-type flagellum-dependent cell motility"/>
    <property type="evidence" value="ECO:0007669"/>
    <property type="project" value="TreeGrafter"/>
</dbReference>
<dbReference type="SUPFAM" id="SSF55785">
    <property type="entry name" value="PYP-like sensor domain (PAS domain)"/>
    <property type="match status" value="1"/>
</dbReference>
<dbReference type="SMART" id="SM00091">
    <property type="entry name" value="PAS"/>
    <property type="match status" value="1"/>
</dbReference>
<dbReference type="InterPro" id="IPR050469">
    <property type="entry name" value="Diguanylate_Cyclase"/>
</dbReference>
<comment type="cofactor">
    <cofactor evidence="1">
        <name>Mg(2+)</name>
        <dbReference type="ChEBI" id="CHEBI:18420"/>
    </cofactor>
</comment>
<comment type="subcellular location">
    <subcellularLocation>
        <location evidence="2">Cell inner membrane</location>
    </subcellularLocation>
</comment>
<protein>
    <recommendedName>
        <fullName evidence="3">diguanylate cyclase</fullName>
        <ecNumber evidence="3">2.7.7.65</ecNumber>
    </recommendedName>
</protein>
<keyword evidence="8" id="KW-1185">Reference proteome</keyword>
<dbReference type="FunFam" id="3.30.70.270:FF:000001">
    <property type="entry name" value="Diguanylate cyclase domain protein"/>
    <property type="match status" value="1"/>
</dbReference>
<organism evidence="7 8">
    <name type="scientific">Permianibacter aggregans</name>
    <dbReference type="NCBI Taxonomy" id="1510150"/>
    <lineage>
        <taxon>Bacteria</taxon>
        <taxon>Pseudomonadati</taxon>
        <taxon>Pseudomonadota</taxon>
        <taxon>Gammaproteobacteria</taxon>
        <taxon>Pseudomonadales</taxon>
        <taxon>Pseudomonadaceae</taxon>
        <taxon>Permianibacter</taxon>
    </lineage>
</organism>
<dbReference type="InterPro" id="IPR000160">
    <property type="entry name" value="GGDEF_dom"/>
</dbReference>
<evidence type="ECO:0000313" key="8">
    <source>
        <dbReference type="Proteomes" id="UP000295375"/>
    </source>
</evidence>
<dbReference type="InterPro" id="IPR035965">
    <property type="entry name" value="PAS-like_dom_sf"/>
</dbReference>
<dbReference type="NCBIfam" id="TIGR00254">
    <property type="entry name" value="GGDEF"/>
    <property type="match status" value="1"/>
</dbReference>
<dbReference type="EC" id="2.7.7.65" evidence="3"/>
<sequence>MSAADIKELHWLFDILQHIDVGMVVIDRKYRIKVWNSFMENHSGMVPEKVIGKSLLELFPEIQVDWFKAKVESAALLNNRTFTIWEQRPYLIRFNTYQPITGIEDHMFQNITIIPLVSATGDVEDIAIIIYDVTDVASNKRQLQAANLNLQALSRTDRLTQLNNRGFWEEMLNKEFARFKRYGGVSSLIMFDIDHFKKVNDTYGHQAGDKVIQTVAQTLRNNLRSTDIGGRYGGEEFGVILPDTNTDGAKIFAERLRTTVENLPVQHEDKEIRFTISLGISELDTGCPNAKHWIEQSDKALYESKHAGRNRSTVFIGND</sequence>
<evidence type="ECO:0000313" key="7">
    <source>
        <dbReference type="EMBL" id="TDQ49674.1"/>
    </source>
</evidence>
<dbReference type="GO" id="GO:0043709">
    <property type="term" value="P:cell adhesion involved in single-species biofilm formation"/>
    <property type="evidence" value="ECO:0007669"/>
    <property type="project" value="TreeGrafter"/>
</dbReference>
<comment type="catalytic activity">
    <reaction evidence="4">
        <text>2 GTP = 3',3'-c-di-GMP + 2 diphosphate</text>
        <dbReference type="Rhea" id="RHEA:24898"/>
        <dbReference type="ChEBI" id="CHEBI:33019"/>
        <dbReference type="ChEBI" id="CHEBI:37565"/>
        <dbReference type="ChEBI" id="CHEBI:58805"/>
        <dbReference type="EC" id="2.7.7.65"/>
    </reaction>
</comment>
<evidence type="ECO:0000259" key="5">
    <source>
        <dbReference type="PROSITE" id="PS50112"/>
    </source>
</evidence>